<keyword evidence="2" id="KW-0732">Signal</keyword>
<evidence type="ECO:0000256" key="1">
    <source>
        <dbReference type="SAM" id="MobiDB-lite"/>
    </source>
</evidence>
<proteinExistence type="predicted"/>
<reference evidence="3 4" key="1">
    <citation type="journal article" date="2020" name="Nature">
        <title>Bacterial chemolithoautotrophy via manganese oxidation.</title>
        <authorList>
            <person name="Yu H."/>
            <person name="Leadbetter J.R."/>
        </authorList>
    </citation>
    <scope>NUCLEOTIDE SEQUENCE [LARGE SCALE GENOMIC DNA]</scope>
    <source>
        <strain evidence="3 4">Mn-1</strain>
    </source>
</reference>
<feature type="region of interest" description="Disordered" evidence="1">
    <location>
        <begin position="48"/>
        <end position="83"/>
    </location>
</feature>
<feature type="signal peptide" evidence="2">
    <location>
        <begin position="1"/>
        <end position="28"/>
    </location>
</feature>
<sequence>MIGVRLKSDLGLLSFVLLIFLLPSSAMADAPLLAGAAALEITPVDDQGRLRQEPYEDRNKNGRYDAPDPDRPRQRGEPFTDLNGNGKWDGPFLAGFFHHGPYYTATGVHDPLWARALVLEQGETTLAIVALDVVGLLYPEVAQIRERVADLGLTQVIVAATHTHGGVDTLGLWGPNFSIDGKDPRTMEQIRSRTEEAIRRAWAARRPARLSWGKGRPLSRFGILINDLRNPVVIDDELRVMRAEALDGKTIATLINWSPHPETVGAGSSLITSDFPHYLRKGIEEGGFSVGWRRAEGIGGVAIYLSGSVGGLLTPLRIPIRDEEGEPIPERSWSKARRIGEIAAWTALEALRDQPPRPIVRIEVRSKTLFVPFDNPFLRGLYEKGLFQRETYRDGKPAGKEGPDLLTEVNVINFYGEEGIAAQFITLPGEPFPETILGGHLTEKKRCWTYTGRKRELGGSGRERIGPAHPDIAPEPVLGEKMAGDYRFVVGLGNDELGYIVPANDFVPPRLKPKLRYGADRCGDDDHYEEIVSAGSRMAPRVVETLVELLK</sequence>
<dbReference type="RefSeq" id="WP_168058710.1">
    <property type="nucleotide sequence ID" value="NZ_VTOW01000001.1"/>
</dbReference>
<accession>A0A7X6IAK1</accession>
<evidence type="ECO:0000313" key="3">
    <source>
        <dbReference type="EMBL" id="NKE70464.1"/>
    </source>
</evidence>
<gene>
    <name evidence="3" type="ORF">MNODULE_06895</name>
</gene>
<feature type="compositionally biased region" description="Basic and acidic residues" evidence="1">
    <location>
        <begin position="48"/>
        <end position="78"/>
    </location>
</feature>
<keyword evidence="4" id="KW-1185">Reference proteome</keyword>
<organism evidence="3 4">
    <name type="scientific">Candidatus Manganitrophus noduliformans</name>
    <dbReference type="NCBI Taxonomy" id="2606439"/>
    <lineage>
        <taxon>Bacteria</taxon>
        <taxon>Pseudomonadati</taxon>
        <taxon>Nitrospirota</taxon>
        <taxon>Nitrospiria</taxon>
        <taxon>Candidatus Troglogloeales</taxon>
        <taxon>Candidatus Manganitrophaceae</taxon>
        <taxon>Candidatus Manganitrophus</taxon>
    </lineage>
</organism>
<evidence type="ECO:0008006" key="5">
    <source>
        <dbReference type="Google" id="ProtNLM"/>
    </source>
</evidence>
<name>A0A7X6IAK1_9BACT</name>
<evidence type="ECO:0000313" key="4">
    <source>
        <dbReference type="Proteomes" id="UP000534783"/>
    </source>
</evidence>
<comment type="caution">
    <text evidence="3">The sequence shown here is derived from an EMBL/GenBank/DDBJ whole genome shotgun (WGS) entry which is preliminary data.</text>
</comment>
<dbReference type="EMBL" id="VTOW01000001">
    <property type="protein sequence ID" value="NKE70464.1"/>
    <property type="molecule type" value="Genomic_DNA"/>
</dbReference>
<evidence type="ECO:0000256" key="2">
    <source>
        <dbReference type="SAM" id="SignalP"/>
    </source>
</evidence>
<feature type="chain" id="PRO_5031246446" description="Neutral/alkaline non-lysosomal ceramidase N-terminal domain-containing protein" evidence="2">
    <location>
        <begin position="29"/>
        <end position="551"/>
    </location>
</feature>
<dbReference type="AlphaFoldDB" id="A0A7X6IAK1"/>
<dbReference type="Proteomes" id="UP000534783">
    <property type="component" value="Unassembled WGS sequence"/>
</dbReference>
<protein>
    <recommendedName>
        <fullName evidence="5">Neutral/alkaline non-lysosomal ceramidase N-terminal domain-containing protein</fullName>
    </recommendedName>
</protein>